<feature type="signal peptide" evidence="2">
    <location>
        <begin position="1"/>
        <end position="24"/>
    </location>
</feature>
<reference evidence="3 4" key="1">
    <citation type="submission" date="2019-12" db="EMBL/GenBank/DDBJ databases">
        <authorList>
            <person name="Huq M.A."/>
        </authorList>
    </citation>
    <scope>NUCLEOTIDE SEQUENCE [LARGE SCALE GENOMIC DNA]</scope>
    <source>
        <strain evidence="3 4">MAH-25</strain>
    </source>
</reference>
<feature type="chain" id="PRO_5026980522" evidence="2">
    <location>
        <begin position="25"/>
        <end position="323"/>
    </location>
</feature>
<dbReference type="CDD" id="cd07012">
    <property type="entry name" value="PBP2_Bug_TTT"/>
    <property type="match status" value="1"/>
</dbReference>
<proteinExistence type="inferred from homology"/>
<dbReference type="Proteomes" id="UP000469385">
    <property type="component" value="Unassembled WGS sequence"/>
</dbReference>
<evidence type="ECO:0000313" key="4">
    <source>
        <dbReference type="Proteomes" id="UP000469385"/>
    </source>
</evidence>
<dbReference type="PIRSF" id="PIRSF017082">
    <property type="entry name" value="YflP"/>
    <property type="match status" value="1"/>
</dbReference>
<dbReference type="Gene3D" id="3.40.190.10">
    <property type="entry name" value="Periplasmic binding protein-like II"/>
    <property type="match status" value="1"/>
</dbReference>
<dbReference type="PANTHER" id="PTHR42928">
    <property type="entry name" value="TRICARBOXYLATE-BINDING PROTEIN"/>
    <property type="match status" value="1"/>
</dbReference>
<comment type="caution">
    <text evidence="3">The sequence shown here is derived from an EMBL/GenBank/DDBJ whole genome shotgun (WGS) entry which is preliminary data.</text>
</comment>
<organism evidence="3 4">
    <name type="scientific">Ramlibacter pinisoli</name>
    <dbReference type="NCBI Taxonomy" id="2682844"/>
    <lineage>
        <taxon>Bacteria</taxon>
        <taxon>Pseudomonadati</taxon>
        <taxon>Pseudomonadota</taxon>
        <taxon>Betaproteobacteria</taxon>
        <taxon>Burkholderiales</taxon>
        <taxon>Comamonadaceae</taxon>
        <taxon>Ramlibacter</taxon>
    </lineage>
</organism>
<gene>
    <name evidence="3" type="ORF">GON04_05100</name>
</gene>
<evidence type="ECO:0000256" key="2">
    <source>
        <dbReference type="SAM" id="SignalP"/>
    </source>
</evidence>
<protein>
    <submittedName>
        <fullName evidence="3">Tripartite tricarboxylate transporter substrate binding protein</fullName>
    </submittedName>
</protein>
<dbReference type="AlphaFoldDB" id="A0A6N8IPN5"/>
<dbReference type="RefSeq" id="WP_157396870.1">
    <property type="nucleotide sequence ID" value="NZ_WSEL01000003.1"/>
</dbReference>
<evidence type="ECO:0000256" key="1">
    <source>
        <dbReference type="ARBA" id="ARBA00006987"/>
    </source>
</evidence>
<dbReference type="InterPro" id="IPR005064">
    <property type="entry name" value="BUG"/>
</dbReference>
<accession>A0A6N8IPN5</accession>
<dbReference type="PANTHER" id="PTHR42928:SF5">
    <property type="entry name" value="BLR1237 PROTEIN"/>
    <property type="match status" value="1"/>
</dbReference>
<dbReference type="Gene3D" id="3.40.190.150">
    <property type="entry name" value="Bordetella uptake gene, domain 1"/>
    <property type="match status" value="1"/>
</dbReference>
<dbReference type="InterPro" id="IPR042100">
    <property type="entry name" value="Bug_dom1"/>
</dbReference>
<dbReference type="SUPFAM" id="SSF53850">
    <property type="entry name" value="Periplasmic binding protein-like II"/>
    <property type="match status" value="1"/>
</dbReference>
<evidence type="ECO:0000313" key="3">
    <source>
        <dbReference type="EMBL" id="MVQ28807.1"/>
    </source>
</evidence>
<dbReference type="EMBL" id="WSEL01000003">
    <property type="protein sequence ID" value="MVQ28807.1"/>
    <property type="molecule type" value="Genomic_DNA"/>
</dbReference>
<keyword evidence="4" id="KW-1185">Reference proteome</keyword>
<comment type="similarity">
    <text evidence="1">Belongs to the UPF0065 (bug) family.</text>
</comment>
<name>A0A6N8IPN5_9BURK</name>
<dbReference type="Pfam" id="PF03401">
    <property type="entry name" value="TctC"/>
    <property type="match status" value="1"/>
</dbReference>
<keyword evidence="2" id="KW-0732">Signal</keyword>
<sequence>MRALLRALIAAAALAAAVLPPAVAQEWPNRPVTFLQPYGPGTNLDAITRYLSERMSQQWKVPVVVENKAGANGVIGTEQVARSTGDGYTWLFTGPGHFTNEVLMGKVPFDPIKDFKPVARLASVMLVLVVPANSPFQSVKDLVEFARKNPGQVSYASAGSGSAQHLSAAAFQQASGATFLHVPYKTQAAALTDTLGGQVSFAFSALATAQAQLKAGRIRALAVTGPRRSQSLPDLPTVAEAGVPGYEFFSFNAVFVPAGTPDEIVRKFSDALGAAIRTPQFAEMAKAQGFESDYADAQAWSAIVPAERKKWQDLIRVSGARNE</sequence>